<evidence type="ECO:0000313" key="2">
    <source>
        <dbReference type="EMBL" id="VFK32737.1"/>
    </source>
</evidence>
<evidence type="ECO:0000313" key="3">
    <source>
        <dbReference type="EMBL" id="VFK34587.1"/>
    </source>
</evidence>
<dbReference type="InterPro" id="IPR049052">
    <property type="entry name" value="nSTAND1"/>
</dbReference>
<dbReference type="GO" id="GO:0007165">
    <property type="term" value="P:signal transduction"/>
    <property type="evidence" value="ECO:0007669"/>
    <property type="project" value="InterPro"/>
</dbReference>
<dbReference type="InterPro" id="IPR027417">
    <property type="entry name" value="P-loop_NTPase"/>
</dbReference>
<dbReference type="Gene3D" id="3.40.50.300">
    <property type="entry name" value="P-loop containing nucleotide triphosphate hydrolases"/>
    <property type="match status" value="1"/>
</dbReference>
<accession>A0A450XZA3</accession>
<dbReference type="Pfam" id="PF20703">
    <property type="entry name" value="nSTAND1"/>
    <property type="match status" value="1"/>
</dbReference>
<dbReference type="AlphaFoldDB" id="A0A450XZA3"/>
<dbReference type="EMBL" id="CAADFO010000124">
    <property type="protein sequence ID" value="VFK32737.1"/>
    <property type="molecule type" value="Genomic_DNA"/>
</dbReference>
<dbReference type="SUPFAM" id="SSF52200">
    <property type="entry name" value="Toll/Interleukin receptor TIR domain"/>
    <property type="match status" value="1"/>
</dbReference>
<evidence type="ECO:0000313" key="4">
    <source>
        <dbReference type="EMBL" id="VFK76870.1"/>
    </source>
</evidence>
<dbReference type="Gene3D" id="3.40.50.10140">
    <property type="entry name" value="Toll/interleukin-1 receptor homology (TIR) domain"/>
    <property type="match status" value="1"/>
</dbReference>
<dbReference type="PROSITE" id="PS50104">
    <property type="entry name" value="TIR"/>
    <property type="match status" value="1"/>
</dbReference>
<dbReference type="InterPro" id="IPR035897">
    <property type="entry name" value="Toll_tir_struct_dom_sf"/>
</dbReference>
<proteinExistence type="predicted"/>
<organism evidence="3">
    <name type="scientific">Candidatus Kentrum sp. MB</name>
    <dbReference type="NCBI Taxonomy" id="2138164"/>
    <lineage>
        <taxon>Bacteria</taxon>
        <taxon>Pseudomonadati</taxon>
        <taxon>Pseudomonadota</taxon>
        <taxon>Gammaproteobacteria</taxon>
        <taxon>Candidatus Kentrum</taxon>
    </lineage>
</organism>
<name>A0A450XZA3_9GAMM</name>
<evidence type="ECO:0000259" key="1">
    <source>
        <dbReference type="PROSITE" id="PS50104"/>
    </source>
</evidence>
<protein>
    <submittedName>
        <fullName evidence="3">TIR domain-containing protein</fullName>
    </submittedName>
</protein>
<sequence>MERFAVQTPLEIPVMSATRFHTFLSHNSADKPAVEELARWLQRDGIQCWLDTWHLIPGALWQPAIEEALDVCDSCCVFVGPGGIGPWQNEEMRAAIARRVQEGYGKFRVIPVVLPGGKREPRSRLPTFLAATTWVQFRDSLAEKEGFHRLKSGIRGIAPGPGPGQALFEGECPYRGLQAFQPEHAAFFFGREARVDWVLEKLRAGFGSLDETRFLAVIGASGSGKSSFVRAGLIPAIQQGRLQGSDQWPIILCRPGYNPLEELATALYGNQTIRDAMEGGVGKLMDRFLVEERELHLTTKTRLHGHPESRRAVIVIDQFEEVFTLCQMEERRRRFFDNLLYASTIPGGKTVVILTLRADFYAKCSAYPDLALALSENQELVPPMTPEELRRAIQEPAYLSGCELESGLIEVLLREMKDQPGALPLLEHALHELWQRRKGRRLTVAAYHEIGELRGALEQQADKLFDALSDAEQDACRRIFLRLVQPGEGSEDTKRRAWRHELGDTAIVDSVIQKMADARLSAASQNVASVTGNALAGRL</sequence>
<feature type="domain" description="TIR" evidence="1">
    <location>
        <begin position="18"/>
        <end position="155"/>
    </location>
</feature>
<dbReference type="InterPro" id="IPR000157">
    <property type="entry name" value="TIR_dom"/>
</dbReference>
<dbReference type="SUPFAM" id="SSF52540">
    <property type="entry name" value="P-loop containing nucleoside triphosphate hydrolases"/>
    <property type="match status" value="1"/>
</dbReference>
<reference evidence="3" key="1">
    <citation type="submission" date="2019-02" db="EMBL/GenBank/DDBJ databases">
        <authorList>
            <person name="Gruber-Vodicka R. H."/>
            <person name="Seah K. B. B."/>
        </authorList>
    </citation>
    <scope>NUCLEOTIDE SEQUENCE</scope>
    <source>
        <strain evidence="2">BECK_BZ197</strain>
        <strain evidence="4">BECK_BZ198</strain>
        <strain evidence="3">BECK_BZ199</strain>
    </source>
</reference>
<dbReference type="Pfam" id="PF13676">
    <property type="entry name" value="TIR_2"/>
    <property type="match status" value="1"/>
</dbReference>
<dbReference type="EMBL" id="CAADFQ010000077">
    <property type="protein sequence ID" value="VFK34587.1"/>
    <property type="molecule type" value="Genomic_DNA"/>
</dbReference>
<gene>
    <name evidence="2" type="ORF">BECKMB1821G_GA0114241_11243</name>
    <name evidence="4" type="ORF">BECKMB1821H_GA0114242_107921</name>
    <name evidence="3" type="ORF">BECKMB1821I_GA0114274_10773</name>
</gene>
<dbReference type="EMBL" id="CAADGH010000079">
    <property type="protein sequence ID" value="VFK76870.1"/>
    <property type="molecule type" value="Genomic_DNA"/>
</dbReference>